<dbReference type="InterPro" id="IPR014895">
    <property type="entry name" value="Alginate_lyase_2"/>
</dbReference>
<dbReference type="NCBIfam" id="TIGR04183">
    <property type="entry name" value="Por_Secre_tail"/>
    <property type="match status" value="1"/>
</dbReference>
<sequence>MKNHLQKYILLILVTFFTISASAQLVPSDLMENCKQWKITYPTGDEDKTLCDEPNNEFFYVNDSNDAIVFRTPIRSDNGTTPNSSNIRSELRERVQDGSVDIYWTTEGTHMIYVKQAITHLPINKSQLVATQIHGNKDDGIDDSMVMRLEDSHLFLSFNGGKLRSNVTIKSNYTLGTVHEVIFLVVDGKHYCYYAEDGNLLTAYNTNNAESYLVKADGNDYVMDLNYDETYFKVGNYTQSNAEEEGDDTDDPNNYGEVLVYDFSVQHDEVSVTGVTLSPSSIDLLVDATVELTAKVEPLTATNIGVTFSSSNPEIATVDSQSGLVTAVSEGTAIITVTTDEGDFTAESTITVIKPYDGANLALNKPITTSGTHDANYVPANLVDGSTATKWSAAGFPQTAIIDLGAIYELERTEMICHNDRDYQFNISVANTENGGYTEIVDRSTNTTPGTITYPIIDTFSAQEGRFVKITITGAATYTGSWMSLLEFRIFGNSTSGGNDIDTDGDGILDINDNCPQIANSDQKDTDNDGIGDVCDTIIVEDSDNDGIIDANDNCSNTPAGDAVDAFGCTLLASNNFTIEAISETCQNKNNGELIISANENRNYQLTVNGAVSNFTTSKTISNLAPGTYDICIEVVGTTSAYCYSVEINEGATISGKSNLKDKQLEIEVFEGTMPFEVFVNGDLQFKSSQNKFYIEVNHGDTIEVKTAKSCEGVYTENIQILGSLAVYPNPSEGIVTVTLPTTATKQVYIQVFNQLSQQVTAGYFDVQNSMVQIDLTKKPKGVYFAKVFLDKAYNFKVVKK</sequence>
<dbReference type="Proteomes" id="UP001597241">
    <property type="component" value="Unassembled WGS sequence"/>
</dbReference>
<gene>
    <name evidence="5" type="ORF">ACFQ5N_11095</name>
</gene>
<dbReference type="Gene3D" id="2.60.120.260">
    <property type="entry name" value="Galactose-binding domain-like"/>
    <property type="match status" value="1"/>
</dbReference>
<evidence type="ECO:0000313" key="6">
    <source>
        <dbReference type="Proteomes" id="UP001597241"/>
    </source>
</evidence>
<dbReference type="SUPFAM" id="SSF49899">
    <property type="entry name" value="Concanavalin A-like lectins/glucanases"/>
    <property type="match status" value="1"/>
</dbReference>
<dbReference type="SUPFAM" id="SSF103647">
    <property type="entry name" value="TSP type-3 repeat"/>
    <property type="match status" value="1"/>
</dbReference>
<dbReference type="SUPFAM" id="SSF49373">
    <property type="entry name" value="Invasin/intimin cell-adhesion fragments"/>
    <property type="match status" value="1"/>
</dbReference>
<proteinExistence type="predicted"/>
<dbReference type="InterPro" id="IPR008979">
    <property type="entry name" value="Galactose-bd-like_sf"/>
</dbReference>
<dbReference type="Pfam" id="PF18962">
    <property type="entry name" value="Por_Secre_tail"/>
    <property type="match status" value="1"/>
</dbReference>
<dbReference type="PANTHER" id="PTHR10199">
    <property type="entry name" value="THROMBOSPONDIN"/>
    <property type="match status" value="1"/>
</dbReference>
<evidence type="ECO:0000259" key="4">
    <source>
        <dbReference type="PROSITE" id="PS50022"/>
    </source>
</evidence>
<dbReference type="SMART" id="SM00635">
    <property type="entry name" value="BID_2"/>
    <property type="match status" value="1"/>
</dbReference>
<dbReference type="InterPro" id="IPR003367">
    <property type="entry name" value="Thrombospondin_3-like_rpt"/>
</dbReference>
<dbReference type="GO" id="GO:0016829">
    <property type="term" value="F:lyase activity"/>
    <property type="evidence" value="ECO:0007669"/>
    <property type="project" value="UniProtKB-KW"/>
</dbReference>
<dbReference type="InterPro" id="IPR026444">
    <property type="entry name" value="Secre_tail"/>
</dbReference>
<feature type="signal peptide" evidence="3">
    <location>
        <begin position="1"/>
        <end position="23"/>
    </location>
</feature>
<dbReference type="Pfam" id="PF08787">
    <property type="entry name" value="Alginate_lyase2"/>
    <property type="match status" value="1"/>
</dbReference>
<keyword evidence="6" id="KW-1185">Reference proteome</keyword>
<dbReference type="Gene3D" id="2.60.120.200">
    <property type="match status" value="1"/>
</dbReference>
<dbReference type="InterPro" id="IPR013320">
    <property type="entry name" value="ConA-like_dom_sf"/>
</dbReference>
<dbReference type="Pfam" id="PF00754">
    <property type="entry name" value="F5_F8_type_C"/>
    <property type="match status" value="1"/>
</dbReference>
<evidence type="ECO:0000256" key="1">
    <source>
        <dbReference type="ARBA" id="ARBA00022729"/>
    </source>
</evidence>
<dbReference type="InterPro" id="IPR008964">
    <property type="entry name" value="Invasin/intimin_cell_adhesion"/>
</dbReference>
<dbReference type="InterPro" id="IPR000421">
    <property type="entry name" value="FA58C"/>
</dbReference>
<dbReference type="Pfam" id="PF02368">
    <property type="entry name" value="Big_2"/>
    <property type="match status" value="1"/>
</dbReference>
<evidence type="ECO:0000256" key="3">
    <source>
        <dbReference type="SAM" id="SignalP"/>
    </source>
</evidence>
<keyword evidence="2" id="KW-0106">Calcium</keyword>
<dbReference type="PROSITE" id="PS50022">
    <property type="entry name" value="FA58C_3"/>
    <property type="match status" value="1"/>
</dbReference>
<dbReference type="EMBL" id="JBHTMV010000004">
    <property type="protein sequence ID" value="MFD1294382.1"/>
    <property type="molecule type" value="Genomic_DNA"/>
</dbReference>
<reference evidence="6" key="1">
    <citation type="journal article" date="2019" name="Int. J. Syst. Evol. Microbiol.">
        <title>The Global Catalogue of Microorganisms (GCM) 10K type strain sequencing project: providing services to taxonomists for standard genome sequencing and annotation.</title>
        <authorList>
            <consortium name="The Broad Institute Genomics Platform"/>
            <consortium name="The Broad Institute Genome Sequencing Center for Infectious Disease"/>
            <person name="Wu L."/>
            <person name="Ma J."/>
        </authorList>
    </citation>
    <scope>NUCLEOTIDE SEQUENCE [LARGE SCALE GENOMIC DNA]</scope>
    <source>
        <strain evidence="6">CCUG 62221</strain>
    </source>
</reference>
<dbReference type="InterPro" id="IPR028974">
    <property type="entry name" value="TSP_type-3_rpt"/>
</dbReference>
<evidence type="ECO:0000256" key="2">
    <source>
        <dbReference type="ARBA" id="ARBA00022837"/>
    </source>
</evidence>
<keyword evidence="5" id="KW-0456">Lyase</keyword>
<feature type="domain" description="F5/8 type C" evidence="4">
    <location>
        <begin position="348"/>
        <end position="493"/>
    </location>
</feature>
<organism evidence="5 6">
    <name type="scientific">Lutibacter holmesii</name>
    <dbReference type="NCBI Taxonomy" id="1137985"/>
    <lineage>
        <taxon>Bacteria</taxon>
        <taxon>Pseudomonadati</taxon>
        <taxon>Bacteroidota</taxon>
        <taxon>Flavobacteriia</taxon>
        <taxon>Flavobacteriales</taxon>
        <taxon>Flavobacteriaceae</taxon>
        <taxon>Lutibacter</taxon>
    </lineage>
</organism>
<accession>A0ABW3WS52</accession>
<comment type="caution">
    <text evidence="5">The sequence shown here is derived from an EMBL/GenBank/DDBJ whole genome shotgun (WGS) entry which is preliminary data.</text>
</comment>
<evidence type="ECO:0000313" key="5">
    <source>
        <dbReference type="EMBL" id="MFD1294382.1"/>
    </source>
</evidence>
<dbReference type="PANTHER" id="PTHR10199:SF100">
    <property type="entry name" value="THROMBOSPONDIN, ISOFORM A"/>
    <property type="match status" value="1"/>
</dbReference>
<dbReference type="Gene3D" id="2.60.40.1080">
    <property type="match status" value="1"/>
</dbReference>
<dbReference type="Gene3D" id="4.10.1080.10">
    <property type="entry name" value="TSP type-3 repeat"/>
    <property type="match status" value="1"/>
</dbReference>
<feature type="chain" id="PRO_5045221902" evidence="3">
    <location>
        <begin position="24"/>
        <end position="801"/>
    </location>
</feature>
<keyword evidence="1 3" id="KW-0732">Signal</keyword>
<name>A0ABW3WS52_9FLAO</name>
<protein>
    <submittedName>
        <fullName evidence="5">Polysaccharide lyase family 7 protein</fullName>
    </submittedName>
</protein>
<dbReference type="SUPFAM" id="SSF49785">
    <property type="entry name" value="Galactose-binding domain-like"/>
    <property type="match status" value="1"/>
</dbReference>
<dbReference type="RefSeq" id="WP_386809569.1">
    <property type="nucleotide sequence ID" value="NZ_JBHTMV010000004.1"/>
</dbReference>
<dbReference type="Pfam" id="PF02412">
    <property type="entry name" value="TSP_3"/>
    <property type="match status" value="2"/>
</dbReference>
<dbReference type="InterPro" id="IPR003343">
    <property type="entry name" value="Big_2"/>
</dbReference>